<gene>
    <name evidence="2" type="ORF">PENSUB_4532</name>
</gene>
<accession>A0A1Q5UC65</accession>
<feature type="region of interest" description="Disordered" evidence="1">
    <location>
        <begin position="1"/>
        <end position="66"/>
    </location>
</feature>
<dbReference type="EMBL" id="MNBE01000398">
    <property type="protein sequence ID" value="OKP10067.1"/>
    <property type="molecule type" value="Genomic_DNA"/>
</dbReference>
<sequence length="108" mass="11505">MESPSTSNDVPSAASESGYEGDNEASDGEGNTEDDENLKLAKHDADDTSADIVSTDEPTSVPPHLQCHKERNIPAKPGALDCPPSPDSASEIDIIHILLDICEPPEFY</sequence>
<proteinExistence type="predicted"/>
<evidence type="ECO:0000313" key="2">
    <source>
        <dbReference type="EMBL" id="OKP10067.1"/>
    </source>
</evidence>
<protein>
    <submittedName>
        <fullName evidence="2">Uncharacterized protein</fullName>
    </submittedName>
</protein>
<organism evidence="2 3">
    <name type="scientific">Penicillium subrubescens</name>
    <dbReference type="NCBI Taxonomy" id="1316194"/>
    <lineage>
        <taxon>Eukaryota</taxon>
        <taxon>Fungi</taxon>
        <taxon>Dikarya</taxon>
        <taxon>Ascomycota</taxon>
        <taxon>Pezizomycotina</taxon>
        <taxon>Eurotiomycetes</taxon>
        <taxon>Eurotiomycetidae</taxon>
        <taxon>Eurotiales</taxon>
        <taxon>Aspergillaceae</taxon>
        <taxon>Penicillium</taxon>
    </lineage>
</organism>
<feature type="compositionally biased region" description="Acidic residues" evidence="1">
    <location>
        <begin position="19"/>
        <end position="36"/>
    </location>
</feature>
<comment type="caution">
    <text evidence="2">The sequence shown here is derived from an EMBL/GenBank/DDBJ whole genome shotgun (WGS) entry which is preliminary data.</text>
</comment>
<feature type="compositionally biased region" description="Basic and acidic residues" evidence="1">
    <location>
        <begin position="37"/>
        <end position="46"/>
    </location>
</feature>
<name>A0A1Q5UC65_9EURO</name>
<dbReference type="AlphaFoldDB" id="A0A1Q5UC65"/>
<evidence type="ECO:0000313" key="3">
    <source>
        <dbReference type="Proteomes" id="UP000186955"/>
    </source>
</evidence>
<evidence type="ECO:0000256" key="1">
    <source>
        <dbReference type="SAM" id="MobiDB-lite"/>
    </source>
</evidence>
<reference evidence="2 3" key="1">
    <citation type="submission" date="2016-10" db="EMBL/GenBank/DDBJ databases">
        <title>Genome sequence of the ascomycete fungus Penicillium subrubescens.</title>
        <authorList>
            <person name="De Vries R.P."/>
            <person name="Peng M."/>
            <person name="Dilokpimol A."/>
            <person name="Hilden K."/>
            <person name="Makela M.R."/>
            <person name="Grigoriev I."/>
            <person name="Riley R."/>
            <person name="Granchi Z."/>
        </authorList>
    </citation>
    <scope>NUCLEOTIDE SEQUENCE [LARGE SCALE GENOMIC DNA]</scope>
    <source>
        <strain evidence="2 3">CBS 132785</strain>
    </source>
</reference>
<feature type="compositionally biased region" description="Polar residues" evidence="1">
    <location>
        <begin position="1"/>
        <end position="10"/>
    </location>
</feature>
<dbReference type="Proteomes" id="UP000186955">
    <property type="component" value="Unassembled WGS sequence"/>
</dbReference>
<keyword evidence="3" id="KW-1185">Reference proteome</keyword>